<protein>
    <recommendedName>
        <fullName evidence="5">LPXTG-motif cell wall anchor domain-containing protein</fullName>
    </recommendedName>
</protein>
<evidence type="ECO:0000256" key="2">
    <source>
        <dbReference type="SAM" id="SignalP"/>
    </source>
</evidence>
<name>A0ABS7L711_9FIRM</name>
<keyword evidence="4" id="KW-1185">Reference proteome</keyword>
<feature type="chain" id="PRO_5045758002" description="LPXTG-motif cell wall anchor domain-containing protein" evidence="2">
    <location>
        <begin position="26"/>
        <end position="290"/>
    </location>
</feature>
<keyword evidence="1" id="KW-0472">Membrane</keyword>
<keyword evidence="2" id="KW-0732">Signal</keyword>
<evidence type="ECO:0008006" key="5">
    <source>
        <dbReference type="Google" id="ProtNLM"/>
    </source>
</evidence>
<proteinExistence type="predicted"/>
<reference evidence="3 4" key="1">
    <citation type="journal article" date="2020" name="New Microbes New Infect">
        <title>Sellimonas caecigallum sp. nov., description and genome sequence of a new member of the Sellimonas genus isolated from the cecum of feral chicken.</title>
        <authorList>
            <person name="Wongkuna S."/>
            <person name="Ghimire S."/>
            <person name="Antony L."/>
            <person name="Chankhamhaengdecha S."/>
            <person name="Janvilisri T."/>
            <person name="Scaria J."/>
        </authorList>
    </citation>
    <scope>NUCLEOTIDE SEQUENCE [LARGE SCALE GENOMIC DNA]</scope>
    <source>
        <strain evidence="3 4">SW451</strain>
    </source>
</reference>
<accession>A0ABS7L711</accession>
<dbReference type="RefSeq" id="WP_221919710.1">
    <property type="nucleotide sequence ID" value="NZ_CP173660.1"/>
</dbReference>
<feature type="signal peptide" evidence="2">
    <location>
        <begin position="1"/>
        <end position="25"/>
    </location>
</feature>
<gene>
    <name evidence="3" type="ORF">FLB61_06515</name>
</gene>
<feature type="transmembrane region" description="Helical" evidence="1">
    <location>
        <begin position="263"/>
        <end position="283"/>
    </location>
</feature>
<evidence type="ECO:0000313" key="3">
    <source>
        <dbReference type="EMBL" id="MBY0758737.1"/>
    </source>
</evidence>
<keyword evidence="1" id="KW-1133">Transmembrane helix</keyword>
<evidence type="ECO:0000256" key="1">
    <source>
        <dbReference type="SAM" id="Phobius"/>
    </source>
</evidence>
<sequence>MMKKKFSFFLACLFILTSAASVAHAEDSSASDTKNLSDSPEYTQIRSLEEEMVTWIGQMIYIDQDIPEDFHPEIEYDNASKIYVDTNLEEQSFTSQDEIMSYLKSQNYVWVIPVDASLDGASFSVTVARETNQDIQIQPGGEVGQSNTSEGKWSITEVATYTTDSYKEQMETETTPIDDHVFIGGIPGLHYPIALCFADGEAKYWKDLGSSYSALEEMPQARLENTTLYNYEQVMNVLQDSQVAPYLSGQELQEKETLLSSPIIWIFAIGIALIVVIGGVLFFEKKRRSK</sequence>
<evidence type="ECO:0000313" key="4">
    <source>
        <dbReference type="Proteomes" id="UP000779049"/>
    </source>
</evidence>
<dbReference type="Proteomes" id="UP000779049">
    <property type="component" value="Unassembled WGS sequence"/>
</dbReference>
<dbReference type="EMBL" id="VIRV01000007">
    <property type="protein sequence ID" value="MBY0758737.1"/>
    <property type="molecule type" value="Genomic_DNA"/>
</dbReference>
<organism evidence="3 4">
    <name type="scientific">Sellimonas caecigallum</name>
    <dbReference type="NCBI Taxonomy" id="2592333"/>
    <lineage>
        <taxon>Bacteria</taxon>
        <taxon>Bacillati</taxon>
        <taxon>Bacillota</taxon>
        <taxon>Clostridia</taxon>
        <taxon>Lachnospirales</taxon>
        <taxon>Lachnospiraceae</taxon>
        <taxon>Sellimonas</taxon>
    </lineage>
</organism>
<keyword evidence="1" id="KW-0812">Transmembrane</keyword>
<comment type="caution">
    <text evidence="3">The sequence shown here is derived from an EMBL/GenBank/DDBJ whole genome shotgun (WGS) entry which is preliminary data.</text>
</comment>